<dbReference type="InterPro" id="IPR050214">
    <property type="entry name" value="Cys_Synth/Cystath_Beta-Synth"/>
</dbReference>
<dbReference type="OrthoDB" id="10259545at2759"/>
<keyword evidence="10" id="KW-0496">Mitochondrion</keyword>
<keyword evidence="21" id="KW-1185">Reference proteome</keyword>
<evidence type="ECO:0000256" key="6">
    <source>
        <dbReference type="ARBA" id="ARBA00022605"/>
    </source>
</evidence>
<comment type="cofactor">
    <cofactor evidence="1">
        <name>pyridoxal 5'-phosphate</name>
        <dbReference type="ChEBI" id="CHEBI:597326"/>
    </cofactor>
</comment>
<evidence type="ECO:0000256" key="9">
    <source>
        <dbReference type="ARBA" id="ARBA00022946"/>
    </source>
</evidence>
<dbReference type="EC" id="2.5.1.47" evidence="5"/>
<dbReference type="PROSITE" id="PS00901">
    <property type="entry name" value="CYS_SYNTHASE"/>
    <property type="match status" value="1"/>
</dbReference>
<dbReference type="InterPro" id="IPR001926">
    <property type="entry name" value="TrpB-like_PALP"/>
</dbReference>
<accession>A0A9Q3H5L5</accession>
<evidence type="ECO:0000313" key="21">
    <source>
        <dbReference type="Proteomes" id="UP000765509"/>
    </source>
</evidence>
<evidence type="ECO:0000256" key="1">
    <source>
        <dbReference type="ARBA" id="ARBA00001933"/>
    </source>
</evidence>
<evidence type="ECO:0000313" key="20">
    <source>
        <dbReference type="EMBL" id="MBW0490764.1"/>
    </source>
</evidence>
<comment type="caution">
    <text evidence="20">The sequence shown here is derived from an EMBL/GenBank/DDBJ whole genome shotgun (WGS) entry which is preliminary data.</text>
</comment>
<keyword evidence="7" id="KW-0808">Transferase</keyword>
<dbReference type="Gene3D" id="3.40.50.1100">
    <property type="match status" value="2"/>
</dbReference>
<dbReference type="CDD" id="cd01561">
    <property type="entry name" value="CBS_like"/>
    <property type="match status" value="1"/>
</dbReference>
<dbReference type="EMBL" id="AVOT02010751">
    <property type="protein sequence ID" value="MBW0490764.1"/>
    <property type="molecule type" value="Genomic_DNA"/>
</dbReference>
<evidence type="ECO:0000256" key="16">
    <source>
        <dbReference type="ARBA" id="ARBA00078262"/>
    </source>
</evidence>
<evidence type="ECO:0000256" key="2">
    <source>
        <dbReference type="ARBA" id="ARBA00004173"/>
    </source>
</evidence>
<evidence type="ECO:0000259" key="19">
    <source>
        <dbReference type="Pfam" id="PF00291"/>
    </source>
</evidence>
<keyword evidence="6" id="KW-0028">Amino-acid biosynthesis</keyword>
<comment type="pathway">
    <text evidence="3">Amino-acid biosynthesis; L-cysteine biosynthesis; L-cysteine from L-serine: step 2/2.</text>
</comment>
<comment type="function">
    <text evidence="14">Catalyzes the conversion of O-succinyl-L-serine into cysteine, the last step in the cysteine biosynthesis pathway. Can also use O-acetyl-L-serine.</text>
</comment>
<comment type="subcellular location">
    <subcellularLocation>
        <location evidence="2">Mitochondrion</location>
    </subcellularLocation>
</comment>
<feature type="domain" description="Tryptophan synthase beta chain-like PALP" evidence="19">
    <location>
        <begin position="62"/>
        <end position="363"/>
    </location>
</feature>
<comment type="similarity">
    <text evidence="4">Belongs to the cysteine synthase/cystathionine beta-synthase family.</text>
</comment>
<evidence type="ECO:0000256" key="17">
    <source>
        <dbReference type="ARBA" id="ARBA00079147"/>
    </source>
</evidence>
<protein>
    <recommendedName>
        <fullName evidence="15">Cysteine synthase 1</fullName>
        <ecNumber evidence="5">2.5.1.47</ecNumber>
    </recommendedName>
    <alternativeName>
        <fullName evidence="16">O-acetylserine (thiol)-lyase 1</fullName>
    </alternativeName>
    <alternativeName>
        <fullName evidence="17">O-acetylserine sulfhydrylase 1</fullName>
    </alternativeName>
    <alternativeName>
        <fullName evidence="18">O-succinylserine sulfhydrylase</fullName>
    </alternativeName>
</protein>
<dbReference type="GO" id="GO:0005739">
    <property type="term" value="C:mitochondrion"/>
    <property type="evidence" value="ECO:0007669"/>
    <property type="project" value="UniProtKB-SubCell"/>
</dbReference>
<evidence type="ECO:0000256" key="5">
    <source>
        <dbReference type="ARBA" id="ARBA00012681"/>
    </source>
</evidence>
<name>A0A9Q3H5L5_9BASI</name>
<evidence type="ECO:0000256" key="10">
    <source>
        <dbReference type="ARBA" id="ARBA00023128"/>
    </source>
</evidence>
<evidence type="ECO:0000256" key="12">
    <source>
        <dbReference type="ARBA" id="ARBA00047931"/>
    </source>
</evidence>
<evidence type="ECO:0000256" key="15">
    <source>
        <dbReference type="ARBA" id="ARBA00072087"/>
    </source>
</evidence>
<evidence type="ECO:0000256" key="14">
    <source>
        <dbReference type="ARBA" id="ARBA00058228"/>
    </source>
</evidence>
<keyword evidence="11" id="KW-0198">Cysteine biosynthesis</keyword>
<dbReference type="FunFam" id="3.40.50.1100:FF:000011">
    <property type="entry name" value="Cysteine synthase (o-acetylserine)"/>
    <property type="match status" value="1"/>
</dbReference>
<reference evidence="20" key="1">
    <citation type="submission" date="2021-03" db="EMBL/GenBank/DDBJ databases">
        <title>Draft genome sequence of rust myrtle Austropuccinia psidii MF-1, a brazilian biotype.</title>
        <authorList>
            <person name="Quecine M.C."/>
            <person name="Pachon D.M.R."/>
            <person name="Bonatelli M.L."/>
            <person name="Correr F.H."/>
            <person name="Franceschini L.M."/>
            <person name="Leite T.F."/>
            <person name="Margarido G.R.A."/>
            <person name="Almeida C.A."/>
            <person name="Ferrarezi J.A."/>
            <person name="Labate C.A."/>
        </authorList>
    </citation>
    <scope>NUCLEOTIDE SEQUENCE</scope>
    <source>
        <strain evidence="20">MF-1</strain>
    </source>
</reference>
<sequence length="398" mass="43390">MAFSNTFKSAFHPTSYPLLLIRAHLARNLNICPPAPWMLRLRSHEKNYSGISSLSQPVNGFTGAIGNTPLIRLKSLSEESGCEILGKSEFQNPGGSVKDRAALWIIQDAEEKGLLKPGGTVVEGTAGNTGIGLAHICRSRGYRCVIFMPNSQSIDKVHLLRMLGAEVFSVPVVPYDDPQNYNHQAARYAESRDNAVWTNQFDNTANREAHLKTTAPEIWSQTQSIGGIDAFVCATGTGGTLAGVSRYLKSVSDGQVKCFLADPPGSVLYDYVRSKGVTMNRLGSTSITEGIGQGRLTANLRSEIHLIDDAVHISDQETIAMVYRLLDQEGIYLGASSSLNVAAALQVAKRLGPSKTIVTILCDSAHKYQNRLFSRSWLESKGLFDSLPVELKRYVSLD</sequence>
<gene>
    <name evidence="20" type="ORF">O181_030479</name>
</gene>
<dbReference type="InterPro" id="IPR036052">
    <property type="entry name" value="TrpB-like_PALP_sf"/>
</dbReference>
<dbReference type="Pfam" id="PF00291">
    <property type="entry name" value="PALP"/>
    <property type="match status" value="1"/>
</dbReference>
<dbReference type="GO" id="GO:0004124">
    <property type="term" value="F:cysteine synthase activity"/>
    <property type="evidence" value="ECO:0007669"/>
    <property type="project" value="UniProtKB-EC"/>
</dbReference>
<dbReference type="AlphaFoldDB" id="A0A9Q3H5L5"/>
<dbReference type="NCBIfam" id="NF007989">
    <property type="entry name" value="PRK10717.1"/>
    <property type="match status" value="1"/>
</dbReference>
<evidence type="ECO:0000256" key="11">
    <source>
        <dbReference type="ARBA" id="ARBA00023192"/>
    </source>
</evidence>
<keyword evidence="9" id="KW-0809">Transit peptide</keyword>
<dbReference type="PANTHER" id="PTHR10314">
    <property type="entry name" value="CYSTATHIONINE BETA-SYNTHASE"/>
    <property type="match status" value="1"/>
</dbReference>
<keyword evidence="8" id="KW-0663">Pyridoxal phosphate</keyword>
<evidence type="ECO:0000256" key="8">
    <source>
        <dbReference type="ARBA" id="ARBA00022898"/>
    </source>
</evidence>
<evidence type="ECO:0000256" key="18">
    <source>
        <dbReference type="ARBA" id="ARBA00081847"/>
    </source>
</evidence>
<comment type="catalytic activity">
    <reaction evidence="12">
        <text>O-acetyl-L-serine + hydrogen sulfide = L-cysteine + acetate</text>
        <dbReference type="Rhea" id="RHEA:14829"/>
        <dbReference type="ChEBI" id="CHEBI:29919"/>
        <dbReference type="ChEBI" id="CHEBI:30089"/>
        <dbReference type="ChEBI" id="CHEBI:35235"/>
        <dbReference type="ChEBI" id="CHEBI:58340"/>
        <dbReference type="EC" id="2.5.1.47"/>
    </reaction>
</comment>
<evidence type="ECO:0000256" key="7">
    <source>
        <dbReference type="ARBA" id="ARBA00022679"/>
    </source>
</evidence>
<evidence type="ECO:0000256" key="13">
    <source>
        <dbReference type="ARBA" id="ARBA00050981"/>
    </source>
</evidence>
<comment type="catalytic activity">
    <reaction evidence="13">
        <text>O-succinyl-L-serine + hydrogen sulfide = L-cysteine + succinate</text>
        <dbReference type="Rhea" id="RHEA:53816"/>
        <dbReference type="ChEBI" id="CHEBI:29919"/>
        <dbReference type="ChEBI" id="CHEBI:30031"/>
        <dbReference type="ChEBI" id="CHEBI:35235"/>
        <dbReference type="ChEBI" id="CHEBI:136856"/>
    </reaction>
</comment>
<dbReference type="GO" id="GO:0006535">
    <property type="term" value="P:cysteine biosynthetic process from serine"/>
    <property type="evidence" value="ECO:0007669"/>
    <property type="project" value="InterPro"/>
</dbReference>
<dbReference type="SUPFAM" id="SSF53686">
    <property type="entry name" value="Tryptophan synthase beta subunit-like PLP-dependent enzymes"/>
    <property type="match status" value="1"/>
</dbReference>
<dbReference type="Proteomes" id="UP000765509">
    <property type="component" value="Unassembled WGS sequence"/>
</dbReference>
<proteinExistence type="inferred from homology"/>
<evidence type="ECO:0000256" key="3">
    <source>
        <dbReference type="ARBA" id="ARBA00004962"/>
    </source>
</evidence>
<evidence type="ECO:0000256" key="4">
    <source>
        <dbReference type="ARBA" id="ARBA00007103"/>
    </source>
</evidence>
<dbReference type="InterPro" id="IPR001216">
    <property type="entry name" value="P-phosphate_BS"/>
</dbReference>
<organism evidence="20 21">
    <name type="scientific">Austropuccinia psidii MF-1</name>
    <dbReference type="NCBI Taxonomy" id="1389203"/>
    <lineage>
        <taxon>Eukaryota</taxon>
        <taxon>Fungi</taxon>
        <taxon>Dikarya</taxon>
        <taxon>Basidiomycota</taxon>
        <taxon>Pucciniomycotina</taxon>
        <taxon>Pucciniomycetes</taxon>
        <taxon>Pucciniales</taxon>
        <taxon>Sphaerophragmiaceae</taxon>
        <taxon>Austropuccinia</taxon>
    </lineage>
</organism>